<sequence>KARELHLEEQALQQLEADCACVAEHLQHQGNGKPADARRRQEALRHYTIAREARVQDFLQSLKRKRDSFFTDLCSETVLT</sequence>
<organism evidence="1 2">
    <name type="scientific">Xenotaenia resolanae</name>
    <dbReference type="NCBI Taxonomy" id="208358"/>
    <lineage>
        <taxon>Eukaryota</taxon>
        <taxon>Metazoa</taxon>
        <taxon>Chordata</taxon>
        <taxon>Craniata</taxon>
        <taxon>Vertebrata</taxon>
        <taxon>Euteleostomi</taxon>
        <taxon>Actinopterygii</taxon>
        <taxon>Neopterygii</taxon>
        <taxon>Teleostei</taxon>
        <taxon>Neoteleostei</taxon>
        <taxon>Acanthomorphata</taxon>
        <taxon>Ovalentaria</taxon>
        <taxon>Atherinomorphae</taxon>
        <taxon>Cyprinodontiformes</taxon>
        <taxon>Goodeidae</taxon>
        <taxon>Xenotaenia</taxon>
    </lineage>
</organism>
<dbReference type="EMBL" id="JAHRIM010022740">
    <property type="protein sequence ID" value="MEQ2263501.1"/>
    <property type="molecule type" value="Genomic_DNA"/>
</dbReference>
<dbReference type="Proteomes" id="UP001444071">
    <property type="component" value="Unassembled WGS sequence"/>
</dbReference>
<name>A0ABV0W1T6_9TELE</name>
<accession>A0ABV0W1T6</accession>
<reference evidence="1 2" key="1">
    <citation type="submission" date="2021-06" db="EMBL/GenBank/DDBJ databases">
        <authorList>
            <person name="Palmer J.M."/>
        </authorList>
    </citation>
    <scope>NUCLEOTIDE SEQUENCE [LARGE SCALE GENOMIC DNA]</scope>
    <source>
        <strain evidence="1 2">XR_2019</strain>
        <tissue evidence="1">Muscle</tissue>
    </source>
</reference>
<keyword evidence="2" id="KW-1185">Reference proteome</keyword>
<comment type="caution">
    <text evidence="1">The sequence shown here is derived from an EMBL/GenBank/DDBJ whole genome shotgun (WGS) entry which is preliminary data.</text>
</comment>
<protein>
    <submittedName>
        <fullName evidence="1">Uncharacterized protein</fullName>
    </submittedName>
</protein>
<proteinExistence type="predicted"/>
<evidence type="ECO:0000313" key="1">
    <source>
        <dbReference type="EMBL" id="MEQ2263501.1"/>
    </source>
</evidence>
<feature type="non-terminal residue" evidence="1">
    <location>
        <position position="1"/>
    </location>
</feature>
<gene>
    <name evidence="1" type="ORF">XENORESO_008573</name>
</gene>
<evidence type="ECO:0000313" key="2">
    <source>
        <dbReference type="Proteomes" id="UP001444071"/>
    </source>
</evidence>